<dbReference type="EMBL" id="JACHXZ010000001">
    <property type="protein sequence ID" value="MBB3166862.1"/>
    <property type="molecule type" value="Genomic_DNA"/>
</dbReference>
<comment type="caution">
    <text evidence="1">The sequence shown here is derived from an EMBL/GenBank/DDBJ whole genome shotgun (WGS) entry which is preliminary data.</text>
</comment>
<dbReference type="Proteomes" id="UP000559987">
    <property type="component" value="Unassembled WGS sequence"/>
</dbReference>
<dbReference type="AlphaFoldDB" id="A0A839UG43"/>
<protein>
    <submittedName>
        <fullName evidence="1">Uncharacterized protein</fullName>
    </submittedName>
</protein>
<gene>
    <name evidence="1" type="ORF">FHS30_000038</name>
</gene>
<evidence type="ECO:0000313" key="2">
    <source>
        <dbReference type="Proteomes" id="UP000559987"/>
    </source>
</evidence>
<evidence type="ECO:0000313" key="1">
    <source>
        <dbReference type="EMBL" id="MBB3166862.1"/>
    </source>
</evidence>
<accession>A0A839UG43</accession>
<organism evidence="1 2">
    <name type="scientific">Simiduia aestuariiviva</name>
    <dbReference type="NCBI Taxonomy" id="1510459"/>
    <lineage>
        <taxon>Bacteria</taxon>
        <taxon>Pseudomonadati</taxon>
        <taxon>Pseudomonadota</taxon>
        <taxon>Gammaproteobacteria</taxon>
        <taxon>Cellvibrionales</taxon>
        <taxon>Cellvibrionaceae</taxon>
        <taxon>Simiduia</taxon>
    </lineage>
</organism>
<name>A0A839UG43_9GAMM</name>
<proteinExistence type="predicted"/>
<sequence>MGYYFQGTYLSGHPPYLGSTYCQDTHCYCQYCQDTHYNYSHHIYYCRTYCQDTHYNYCRDTHHICTHQTLHQTLAS</sequence>
<reference evidence="1 2" key="1">
    <citation type="submission" date="2020-08" db="EMBL/GenBank/DDBJ databases">
        <title>Genomic Encyclopedia of Type Strains, Phase III (KMG-III): the genomes of soil and plant-associated and newly described type strains.</title>
        <authorList>
            <person name="Whitman W."/>
        </authorList>
    </citation>
    <scope>NUCLEOTIDE SEQUENCE [LARGE SCALE GENOMIC DNA]</scope>
    <source>
        <strain evidence="1 2">CECT 8571</strain>
    </source>
</reference>
<keyword evidence="2" id="KW-1185">Reference proteome</keyword>